<sequence length="240" mass="26685">MKHIFLSTLVFLMAIVANAQDTEQPTLTIKGTSSASVKPTETTVSFRIEAQGTSYTGTINELIRRVDLLTSSLKKLKFEDHEIVTSSFSVDKNKKYDRGEWKELGYLGVQNVKVTFGMEKKTLLKVLNETTDSQANPEISISFGLDKERQAKLKNELLQQAVKDARLKADLLAGAADYEVAGIKSIQYHEQSGGGPRPMYAMAESAELSRKADVQFSNFEADNLNFQESANIVFYLQSAK</sequence>
<keyword evidence="1" id="KW-0732">Signal</keyword>
<dbReference type="Gene3D" id="3.30.70.2970">
    <property type="entry name" value="Protein of unknown function (DUF541), domain 2"/>
    <property type="match status" value="1"/>
</dbReference>
<dbReference type="InterPro" id="IPR052022">
    <property type="entry name" value="26kDa_periplasmic_antigen"/>
</dbReference>
<dbReference type="OrthoDB" id="6021921at2"/>
<dbReference type="EMBL" id="QREG01000001">
    <property type="protein sequence ID" value="REE05689.1"/>
    <property type="molecule type" value="Genomic_DNA"/>
</dbReference>
<protein>
    <submittedName>
        <fullName evidence="2">Uncharacterized protein YggE</fullName>
    </submittedName>
</protein>
<comment type="caution">
    <text evidence="2">The sequence shown here is derived from an EMBL/GenBank/DDBJ whole genome shotgun (WGS) entry which is preliminary data.</text>
</comment>
<accession>A0A3D9LI31</accession>
<dbReference type="PANTHER" id="PTHR34387:SF2">
    <property type="entry name" value="SLR1258 PROTEIN"/>
    <property type="match status" value="1"/>
</dbReference>
<dbReference type="InterPro" id="IPR007497">
    <property type="entry name" value="SIMPL/DUF541"/>
</dbReference>
<feature type="signal peptide" evidence="1">
    <location>
        <begin position="1"/>
        <end position="19"/>
    </location>
</feature>
<feature type="chain" id="PRO_5017549688" evidence="1">
    <location>
        <begin position="20"/>
        <end position="240"/>
    </location>
</feature>
<dbReference type="Proteomes" id="UP000256779">
    <property type="component" value="Unassembled WGS sequence"/>
</dbReference>
<organism evidence="2 3">
    <name type="scientific">Marinoscillum furvescens DSM 4134</name>
    <dbReference type="NCBI Taxonomy" id="1122208"/>
    <lineage>
        <taxon>Bacteria</taxon>
        <taxon>Pseudomonadati</taxon>
        <taxon>Bacteroidota</taxon>
        <taxon>Cytophagia</taxon>
        <taxon>Cytophagales</taxon>
        <taxon>Reichenbachiellaceae</taxon>
        <taxon>Marinoscillum</taxon>
    </lineage>
</organism>
<dbReference type="PANTHER" id="PTHR34387">
    <property type="entry name" value="SLR1258 PROTEIN"/>
    <property type="match status" value="1"/>
</dbReference>
<evidence type="ECO:0000256" key="1">
    <source>
        <dbReference type="SAM" id="SignalP"/>
    </source>
</evidence>
<evidence type="ECO:0000313" key="3">
    <source>
        <dbReference type="Proteomes" id="UP000256779"/>
    </source>
</evidence>
<dbReference type="Gene3D" id="3.30.110.170">
    <property type="entry name" value="Protein of unknown function (DUF541), domain 1"/>
    <property type="match status" value="1"/>
</dbReference>
<name>A0A3D9LI31_MARFU</name>
<dbReference type="RefSeq" id="WP_115866198.1">
    <property type="nucleotide sequence ID" value="NZ_QREG01000001.1"/>
</dbReference>
<reference evidence="2 3" key="1">
    <citation type="submission" date="2018-07" db="EMBL/GenBank/DDBJ databases">
        <title>Genomic Encyclopedia of Type Strains, Phase IV (KMG-IV): sequencing the most valuable type-strain genomes for metagenomic binning, comparative biology and taxonomic classification.</title>
        <authorList>
            <person name="Goeker M."/>
        </authorList>
    </citation>
    <scope>NUCLEOTIDE SEQUENCE [LARGE SCALE GENOMIC DNA]</scope>
    <source>
        <strain evidence="2 3">DSM 4134</strain>
    </source>
</reference>
<proteinExistence type="predicted"/>
<keyword evidence="3" id="KW-1185">Reference proteome</keyword>
<evidence type="ECO:0000313" key="2">
    <source>
        <dbReference type="EMBL" id="REE05689.1"/>
    </source>
</evidence>
<dbReference type="AlphaFoldDB" id="A0A3D9LI31"/>
<dbReference type="GO" id="GO:0006974">
    <property type="term" value="P:DNA damage response"/>
    <property type="evidence" value="ECO:0007669"/>
    <property type="project" value="TreeGrafter"/>
</dbReference>
<dbReference type="Pfam" id="PF04402">
    <property type="entry name" value="SIMPL"/>
    <property type="match status" value="1"/>
</dbReference>
<gene>
    <name evidence="2" type="ORF">C7460_101206</name>
</gene>